<evidence type="ECO:0000313" key="3">
    <source>
        <dbReference type="EMBL" id="VUZ40854.1"/>
    </source>
</evidence>
<feature type="compositionally biased region" description="Basic and acidic residues" evidence="2">
    <location>
        <begin position="1"/>
        <end position="25"/>
    </location>
</feature>
<dbReference type="GO" id="GO:0005654">
    <property type="term" value="C:nucleoplasm"/>
    <property type="evidence" value="ECO:0007669"/>
    <property type="project" value="TreeGrafter"/>
</dbReference>
<evidence type="ECO:0000256" key="2">
    <source>
        <dbReference type="SAM" id="MobiDB-lite"/>
    </source>
</evidence>
<keyword evidence="1" id="KW-0040">ANK repeat</keyword>
<evidence type="ECO:0000256" key="1">
    <source>
        <dbReference type="PROSITE-ProRule" id="PRU00023"/>
    </source>
</evidence>
<feature type="compositionally biased region" description="Polar residues" evidence="2">
    <location>
        <begin position="436"/>
        <end position="457"/>
    </location>
</feature>
<dbReference type="InterPro" id="IPR053210">
    <property type="entry name" value="ANKRD12"/>
</dbReference>
<dbReference type="Pfam" id="PF12796">
    <property type="entry name" value="Ank_2"/>
    <property type="match status" value="1"/>
</dbReference>
<feature type="compositionally biased region" description="Polar residues" evidence="2">
    <location>
        <begin position="876"/>
        <end position="889"/>
    </location>
</feature>
<dbReference type="InterPro" id="IPR036770">
    <property type="entry name" value="Ankyrin_rpt-contain_sf"/>
</dbReference>
<feature type="compositionally biased region" description="Polar residues" evidence="2">
    <location>
        <begin position="160"/>
        <end position="173"/>
    </location>
</feature>
<dbReference type="PROSITE" id="PS50297">
    <property type="entry name" value="ANK_REP_REGION"/>
    <property type="match status" value="3"/>
</dbReference>
<feature type="compositionally biased region" description="Polar residues" evidence="2">
    <location>
        <begin position="676"/>
        <end position="689"/>
    </location>
</feature>
<dbReference type="PANTHER" id="PTHR24149">
    <property type="entry name" value="ANKYRIN REPEAT DOMAIN-CONTAINING PROTEIN 12"/>
    <property type="match status" value="1"/>
</dbReference>
<feature type="compositionally biased region" description="Low complexity" evidence="2">
    <location>
        <begin position="99"/>
        <end position="113"/>
    </location>
</feature>
<evidence type="ECO:0000313" key="4">
    <source>
        <dbReference type="Proteomes" id="UP000321570"/>
    </source>
</evidence>
<dbReference type="AlphaFoldDB" id="A0A564Y2Y4"/>
<keyword evidence="4" id="KW-1185">Reference proteome</keyword>
<feature type="compositionally biased region" description="Polar residues" evidence="2">
    <location>
        <begin position="630"/>
        <end position="654"/>
    </location>
</feature>
<feature type="region of interest" description="Disordered" evidence="2">
    <location>
        <begin position="586"/>
        <end position="939"/>
    </location>
</feature>
<feature type="region of interest" description="Disordered" evidence="2">
    <location>
        <begin position="1"/>
        <end position="183"/>
    </location>
</feature>
<feature type="compositionally biased region" description="Polar residues" evidence="2">
    <location>
        <begin position="367"/>
        <end position="379"/>
    </location>
</feature>
<feature type="compositionally biased region" description="Basic residues" evidence="2">
    <location>
        <begin position="380"/>
        <end position="390"/>
    </location>
</feature>
<dbReference type="Gene3D" id="1.25.40.20">
    <property type="entry name" value="Ankyrin repeat-containing domain"/>
    <property type="match status" value="1"/>
</dbReference>
<feature type="repeat" description="ANK" evidence="1">
    <location>
        <begin position="251"/>
        <end position="283"/>
    </location>
</feature>
<dbReference type="PROSITE" id="PS50088">
    <property type="entry name" value="ANK_REPEAT"/>
    <property type="match status" value="3"/>
</dbReference>
<name>A0A564Y2Y4_HYMDI</name>
<feature type="compositionally biased region" description="Low complexity" evidence="2">
    <location>
        <begin position="311"/>
        <end position="323"/>
    </location>
</feature>
<feature type="repeat" description="ANK" evidence="1">
    <location>
        <begin position="177"/>
        <end position="209"/>
    </location>
</feature>
<protein>
    <submittedName>
        <fullName evidence="3">Uncharacterized protein</fullName>
    </submittedName>
</protein>
<proteinExistence type="predicted"/>
<feature type="compositionally biased region" description="Low complexity" evidence="2">
    <location>
        <begin position="144"/>
        <end position="159"/>
    </location>
</feature>
<feature type="compositionally biased region" description="Basic and acidic residues" evidence="2">
    <location>
        <begin position="865"/>
        <end position="875"/>
    </location>
</feature>
<feature type="compositionally biased region" description="Low complexity" evidence="2">
    <location>
        <begin position="31"/>
        <end position="40"/>
    </location>
</feature>
<feature type="region of interest" description="Disordered" evidence="2">
    <location>
        <begin position="435"/>
        <end position="458"/>
    </location>
</feature>
<dbReference type="Proteomes" id="UP000321570">
    <property type="component" value="Unassembled WGS sequence"/>
</dbReference>
<sequence length="1171" mass="125573">MMREEKRRRTRDDDFPSAKKKRDDSPNVNYSTSSGASSSKSRGHMPVSERQQFALLKLMETKNPSSERSSKQVWDGQERESGQPRSNIVISSSLPKQQSSGGNSSLPPGSSTPNRYSCPQPEPSHQTERSSSSHNHPHGHHGHANSSSHNSTSISRKSSQQQQNAPILTQQHRVVTPPESPLMRAAKKGDILTLKMLIKEGSDVNEQDSNGRTPLHESSSQNYIHLVSYLLKHNANPNIRAVPRGGSGGGSGDTPLHEASREGHARIVRALLRYGADYKICNNNGDRPIDVCSNESSQMVFKNINQSREYPGSTPGGPSSSLPIKKLAAPKSSSPPSSSEGYHQGRGSFEESGNSNRRTSPDLAGSSPATSQSFRTSNSPHHHHHHKHHSPSVVRRNTVSGPAPSVDPAGNIHQLPRFSTKKDPYAFDDEELETPLQPSQEVTTVPNAVASTSSSPLHSHRIVTGGSGCFMSGTVALHVNTTTTTSGESTLHSGPSSAVSPSTLGLGAAGGPPLKLRFAMEAGHYTLMENQENASVAESGEGGANLIGDAVSGEMTSTPTIIDVTPGASAEAAALLLKSEEHSQTVSTAVLDGPLKLETGSDQKVTGGTDEAASDDGRSPKVPPLRIKLGSNTPPSQTETGETVTNPISSSPNKGSPGVEKKHLDSDGANEEDEVTANSISQSSATAGQDTEPLKVEVGDDTTGGGEWKEENVEEESKGGESGGRQVEEGEEGEKKSGDSTPASTSTSTHPTRRGPGSCTGRTGKAASTIADSANTTSGKRHASSESGDSKSKDSSDMKAEEPKKTRTFRTLRSHTAAQREKEEREKNSEVTPPKKRKYRSRGGGGGGGGGGNSGAEVGFGGDNDTGKFTDHEDTGGTNEASSMRSGSTNGDGGMSTVAGGGDDDIQSAGEGTSTYGNSGRVFDDPNKPSSSGWGENPYDKAAELNRGFCELIGKLVELQPKEPAGYQDYLLVTRDYLLAGYVPQYISRRPCPPELPPPLIELFEEQEDERYAQALKHQSEREQLRLCAEQSVLRAQTRATIALANQPRPLSFCSVLALKGFTYLPSFKDSEHRDEESVRDRFKARTLIGWLQDIKDNFHAEKKKLLCRQLHEAESLMMVQKLDWEVKLKELHIHDYRASIFDQIPTQHVPLIGVPSDFPLFVHDPIQRPS</sequence>
<feature type="repeat" description="ANK" evidence="1">
    <location>
        <begin position="210"/>
        <end position="242"/>
    </location>
</feature>
<feature type="compositionally biased region" description="Low complexity" evidence="2">
    <location>
        <begin position="739"/>
        <end position="750"/>
    </location>
</feature>
<dbReference type="InterPro" id="IPR002110">
    <property type="entry name" value="Ankyrin_rpt"/>
</dbReference>
<feature type="compositionally biased region" description="Polar residues" evidence="2">
    <location>
        <begin position="83"/>
        <end position="98"/>
    </location>
</feature>
<dbReference type="EMBL" id="CABIJS010000044">
    <property type="protein sequence ID" value="VUZ40854.1"/>
    <property type="molecule type" value="Genomic_DNA"/>
</dbReference>
<organism evidence="3 4">
    <name type="scientific">Hymenolepis diminuta</name>
    <name type="common">Rat tapeworm</name>
    <dbReference type="NCBI Taxonomy" id="6216"/>
    <lineage>
        <taxon>Eukaryota</taxon>
        <taxon>Metazoa</taxon>
        <taxon>Spiralia</taxon>
        <taxon>Lophotrochozoa</taxon>
        <taxon>Platyhelminthes</taxon>
        <taxon>Cestoda</taxon>
        <taxon>Eucestoda</taxon>
        <taxon>Cyclophyllidea</taxon>
        <taxon>Hymenolepididae</taxon>
        <taxon>Hymenolepis</taxon>
    </lineage>
</organism>
<dbReference type="SUPFAM" id="SSF48403">
    <property type="entry name" value="Ankyrin repeat"/>
    <property type="match status" value="1"/>
</dbReference>
<dbReference type="PANTHER" id="PTHR24149:SF14">
    <property type="entry name" value="ANKYRIN REPEAT DOMAIN 12"/>
    <property type="match status" value="1"/>
</dbReference>
<dbReference type="SMART" id="SM00248">
    <property type="entry name" value="ANK"/>
    <property type="match status" value="3"/>
</dbReference>
<feature type="compositionally biased region" description="Basic and acidic residues" evidence="2">
    <location>
        <begin position="788"/>
        <end position="805"/>
    </location>
</feature>
<feature type="compositionally biased region" description="Gly residues" evidence="2">
    <location>
        <begin position="842"/>
        <end position="864"/>
    </location>
</feature>
<feature type="compositionally biased region" description="Basic and acidic residues" evidence="2">
    <location>
        <begin position="707"/>
        <end position="719"/>
    </location>
</feature>
<feature type="compositionally biased region" description="Basic and acidic residues" evidence="2">
    <location>
        <begin position="818"/>
        <end position="829"/>
    </location>
</feature>
<gene>
    <name evidence="3" type="ORF">WMSIL1_LOCUS1893</name>
</gene>
<feature type="region of interest" description="Disordered" evidence="2">
    <location>
        <begin position="307"/>
        <end position="418"/>
    </location>
</feature>
<reference evidence="3 4" key="1">
    <citation type="submission" date="2019-07" db="EMBL/GenBank/DDBJ databases">
        <authorList>
            <person name="Jastrzebski P J."/>
            <person name="Paukszto L."/>
            <person name="Jastrzebski P J."/>
        </authorList>
    </citation>
    <scope>NUCLEOTIDE SEQUENCE [LARGE SCALE GENOMIC DNA]</scope>
    <source>
        <strain evidence="3 4">WMS-il1</strain>
    </source>
</reference>
<accession>A0A564Y2Y4</accession>